<evidence type="ECO:0000313" key="1">
    <source>
        <dbReference type="EMBL" id="KYO22524.1"/>
    </source>
</evidence>
<evidence type="ECO:0000313" key="2">
    <source>
        <dbReference type="Proteomes" id="UP000050525"/>
    </source>
</evidence>
<dbReference type="EMBL" id="AKHW03006231">
    <property type="protein sequence ID" value="KYO22524.1"/>
    <property type="molecule type" value="Genomic_DNA"/>
</dbReference>
<sequence length="111" mass="12265">MRWKASVSEKTRLIESAGAQNLMRFGSLPRHMAVADKEKWSRAAIGNQLPHLKANSPVIYEPWVALVSTGRLCQQQRTTCSIQKPVFKAYGAPCIQNFSDTTSPSATVLGF</sequence>
<proteinExistence type="predicted"/>
<protein>
    <submittedName>
        <fullName evidence="1">Uncharacterized protein</fullName>
    </submittedName>
</protein>
<organism evidence="1 2">
    <name type="scientific">Alligator mississippiensis</name>
    <name type="common">American alligator</name>
    <dbReference type="NCBI Taxonomy" id="8496"/>
    <lineage>
        <taxon>Eukaryota</taxon>
        <taxon>Metazoa</taxon>
        <taxon>Chordata</taxon>
        <taxon>Craniata</taxon>
        <taxon>Vertebrata</taxon>
        <taxon>Euteleostomi</taxon>
        <taxon>Archelosauria</taxon>
        <taxon>Archosauria</taxon>
        <taxon>Crocodylia</taxon>
        <taxon>Alligatoridae</taxon>
        <taxon>Alligatorinae</taxon>
        <taxon>Alligator</taxon>
    </lineage>
</organism>
<gene>
    <name evidence="1" type="ORF">Y1Q_0003075</name>
</gene>
<accession>A0A151MDB7</accession>
<dbReference type="AlphaFoldDB" id="A0A151MDB7"/>
<keyword evidence="2" id="KW-1185">Reference proteome</keyword>
<dbReference type="Proteomes" id="UP000050525">
    <property type="component" value="Unassembled WGS sequence"/>
</dbReference>
<reference evidence="1 2" key="1">
    <citation type="journal article" date="2012" name="Genome Biol.">
        <title>Sequencing three crocodilian genomes to illuminate the evolution of archosaurs and amniotes.</title>
        <authorList>
            <person name="St John J.A."/>
            <person name="Braun E.L."/>
            <person name="Isberg S.R."/>
            <person name="Miles L.G."/>
            <person name="Chong A.Y."/>
            <person name="Gongora J."/>
            <person name="Dalzell P."/>
            <person name="Moran C."/>
            <person name="Bed'hom B."/>
            <person name="Abzhanov A."/>
            <person name="Burgess S.C."/>
            <person name="Cooksey A.M."/>
            <person name="Castoe T.A."/>
            <person name="Crawford N.G."/>
            <person name="Densmore L.D."/>
            <person name="Drew J.C."/>
            <person name="Edwards S.V."/>
            <person name="Faircloth B.C."/>
            <person name="Fujita M.K."/>
            <person name="Greenwold M.J."/>
            <person name="Hoffmann F.G."/>
            <person name="Howard J.M."/>
            <person name="Iguchi T."/>
            <person name="Janes D.E."/>
            <person name="Khan S.Y."/>
            <person name="Kohno S."/>
            <person name="de Koning A.J."/>
            <person name="Lance S.L."/>
            <person name="McCarthy F.M."/>
            <person name="McCormack J.E."/>
            <person name="Merchant M.E."/>
            <person name="Peterson D.G."/>
            <person name="Pollock D.D."/>
            <person name="Pourmand N."/>
            <person name="Raney B.J."/>
            <person name="Roessler K.A."/>
            <person name="Sanford J.R."/>
            <person name="Sawyer R.H."/>
            <person name="Schmidt C.J."/>
            <person name="Triplett E.W."/>
            <person name="Tuberville T.D."/>
            <person name="Venegas-Anaya M."/>
            <person name="Howard J.T."/>
            <person name="Jarvis E.D."/>
            <person name="Guillette L.J.Jr."/>
            <person name="Glenn T.C."/>
            <person name="Green R.E."/>
            <person name="Ray D.A."/>
        </authorList>
    </citation>
    <scope>NUCLEOTIDE SEQUENCE [LARGE SCALE GENOMIC DNA]</scope>
    <source>
        <strain evidence="1">KSC_2009_1</strain>
    </source>
</reference>
<comment type="caution">
    <text evidence="1">The sequence shown here is derived from an EMBL/GenBank/DDBJ whole genome shotgun (WGS) entry which is preliminary data.</text>
</comment>
<name>A0A151MDB7_ALLMI</name>